<reference evidence="10 11" key="1">
    <citation type="submission" date="2024-04" db="EMBL/GenBank/DDBJ databases">
        <title>Bacillus oryzaecorticis sp. nov., a moderately halophilic bacterium isolated from rice husks.</title>
        <authorList>
            <person name="Zhu H.-S."/>
        </authorList>
    </citation>
    <scope>NUCLEOTIDE SEQUENCE [LARGE SCALE GENOMIC DNA]</scope>
    <source>
        <strain evidence="10 11">ZC255</strain>
    </source>
</reference>
<dbReference type="InterPro" id="IPR015946">
    <property type="entry name" value="KH_dom-like_a/b"/>
</dbReference>
<organism evidence="10 11">
    <name type="scientific">Rossellomorea oryzaecorticis</name>
    <dbReference type="NCBI Taxonomy" id="1396505"/>
    <lineage>
        <taxon>Bacteria</taxon>
        <taxon>Bacillati</taxon>
        <taxon>Bacillota</taxon>
        <taxon>Bacilli</taxon>
        <taxon>Bacillales</taxon>
        <taxon>Bacillaceae</taxon>
        <taxon>Rossellomorea</taxon>
    </lineage>
</organism>
<evidence type="ECO:0000313" key="11">
    <source>
        <dbReference type="Proteomes" id="UP001389717"/>
    </source>
</evidence>
<dbReference type="InterPro" id="IPR009019">
    <property type="entry name" value="KH_sf_prok-type"/>
</dbReference>
<gene>
    <name evidence="7 10" type="primary">nusA</name>
    <name evidence="10" type="ORF">AAEO50_03275</name>
</gene>
<evidence type="ECO:0000256" key="7">
    <source>
        <dbReference type="HAMAP-Rule" id="MF_00945"/>
    </source>
</evidence>
<keyword evidence="3 7" id="KW-0889">Transcription antitermination</keyword>
<dbReference type="Gene3D" id="2.40.50.140">
    <property type="entry name" value="Nucleic acid-binding proteins"/>
    <property type="match status" value="1"/>
</dbReference>
<comment type="subcellular location">
    <subcellularLocation>
        <location evidence="7">Cytoplasm</location>
    </subcellularLocation>
</comment>
<evidence type="ECO:0000259" key="9">
    <source>
        <dbReference type="PROSITE" id="PS50126"/>
    </source>
</evidence>
<feature type="region of interest" description="Disordered" evidence="8">
    <location>
        <begin position="349"/>
        <end position="377"/>
    </location>
</feature>
<dbReference type="CDD" id="cd22529">
    <property type="entry name" value="KH-II_NusA_rpt2"/>
    <property type="match status" value="1"/>
</dbReference>
<dbReference type="SMART" id="SM00322">
    <property type="entry name" value="KH"/>
    <property type="match status" value="2"/>
</dbReference>
<comment type="function">
    <text evidence="7">Participates in both transcription termination and antitermination.</text>
</comment>
<feature type="domain" description="S1 motif" evidence="9">
    <location>
        <begin position="135"/>
        <end position="199"/>
    </location>
</feature>
<accession>A0ABU9K5D4</accession>
<dbReference type="Gene3D" id="3.30.300.20">
    <property type="match status" value="2"/>
</dbReference>
<dbReference type="RefSeq" id="WP_341980375.1">
    <property type="nucleotide sequence ID" value="NZ_JBBYAF010000004.1"/>
</dbReference>
<dbReference type="InterPro" id="IPR030842">
    <property type="entry name" value="TF_NusA_bacterial"/>
</dbReference>
<comment type="similarity">
    <text evidence="7">Belongs to the NusA family.</text>
</comment>
<dbReference type="Pfam" id="PF13184">
    <property type="entry name" value="KH_NusA_1st"/>
    <property type="match status" value="1"/>
</dbReference>
<dbReference type="InterPro" id="IPR036555">
    <property type="entry name" value="NusA_N_sf"/>
</dbReference>
<dbReference type="PROSITE" id="PS50084">
    <property type="entry name" value="KH_TYPE_1"/>
    <property type="match status" value="1"/>
</dbReference>
<keyword evidence="11" id="KW-1185">Reference proteome</keyword>
<dbReference type="HAMAP" id="MF_00945_B">
    <property type="entry name" value="NusA_B"/>
    <property type="match status" value="1"/>
</dbReference>
<keyword evidence="4 7" id="KW-0694">RNA-binding</keyword>
<dbReference type="InterPro" id="IPR010213">
    <property type="entry name" value="TF_NusA"/>
</dbReference>
<dbReference type="InterPro" id="IPR058582">
    <property type="entry name" value="KH_NusA_2nd"/>
</dbReference>
<dbReference type="InterPro" id="IPR004087">
    <property type="entry name" value="KH_dom"/>
</dbReference>
<dbReference type="Pfam" id="PF26594">
    <property type="entry name" value="KH_NusA_2nd"/>
    <property type="match status" value="1"/>
</dbReference>
<dbReference type="NCBIfam" id="TIGR01953">
    <property type="entry name" value="NusA"/>
    <property type="match status" value="1"/>
</dbReference>
<evidence type="ECO:0000256" key="8">
    <source>
        <dbReference type="SAM" id="MobiDB-lite"/>
    </source>
</evidence>
<keyword evidence="6 7" id="KW-0804">Transcription</keyword>
<dbReference type="SUPFAM" id="SSF50249">
    <property type="entry name" value="Nucleic acid-binding proteins"/>
    <property type="match status" value="1"/>
</dbReference>
<keyword evidence="1 7" id="KW-0806">Transcription termination</keyword>
<proteinExistence type="inferred from homology"/>
<evidence type="ECO:0000256" key="1">
    <source>
        <dbReference type="ARBA" id="ARBA00022472"/>
    </source>
</evidence>
<dbReference type="PANTHER" id="PTHR22648:SF0">
    <property type="entry name" value="TRANSCRIPTION TERMINATION_ANTITERMINATION PROTEIN NUSA"/>
    <property type="match status" value="1"/>
</dbReference>
<feature type="compositionally biased region" description="Acidic residues" evidence="8">
    <location>
        <begin position="358"/>
        <end position="377"/>
    </location>
</feature>
<dbReference type="SUPFAM" id="SSF54814">
    <property type="entry name" value="Prokaryotic type KH domain (KH-domain type II)"/>
    <property type="match status" value="2"/>
</dbReference>
<dbReference type="InterPro" id="IPR003029">
    <property type="entry name" value="S1_domain"/>
</dbReference>
<evidence type="ECO:0000256" key="4">
    <source>
        <dbReference type="ARBA" id="ARBA00022884"/>
    </source>
</evidence>
<dbReference type="PANTHER" id="PTHR22648">
    <property type="entry name" value="TRANSCRIPTION TERMINATION FACTOR NUSA"/>
    <property type="match status" value="1"/>
</dbReference>
<evidence type="ECO:0000256" key="2">
    <source>
        <dbReference type="ARBA" id="ARBA00022490"/>
    </source>
</evidence>
<dbReference type="Pfam" id="PF08529">
    <property type="entry name" value="NusA_N"/>
    <property type="match status" value="1"/>
</dbReference>
<keyword evidence="5 7" id="KW-0805">Transcription regulation</keyword>
<dbReference type="PROSITE" id="PS50126">
    <property type="entry name" value="S1"/>
    <property type="match status" value="1"/>
</dbReference>
<dbReference type="InterPro" id="IPR013735">
    <property type="entry name" value="TF_NusA_N"/>
</dbReference>
<dbReference type="SMART" id="SM00316">
    <property type="entry name" value="S1"/>
    <property type="match status" value="1"/>
</dbReference>
<dbReference type="Gene3D" id="3.30.1480.10">
    <property type="entry name" value="NusA, N-terminal domain"/>
    <property type="match status" value="1"/>
</dbReference>
<evidence type="ECO:0000256" key="3">
    <source>
        <dbReference type="ARBA" id="ARBA00022814"/>
    </source>
</evidence>
<dbReference type="SUPFAM" id="SSF69705">
    <property type="entry name" value="Transcription factor NusA, N-terminal domain"/>
    <property type="match status" value="1"/>
</dbReference>
<protein>
    <recommendedName>
        <fullName evidence="7">Transcription termination/antitermination protein NusA</fullName>
    </recommendedName>
</protein>
<keyword evidence="2 7" id="KW-0963">Cytoplasm</keyword>
<comment type="caution">
    <text evidence="10">The sequence shown here is derived from an EMBL/GenBank/DDBJ whole genome shotgun (WGS) entry which is preliminary data.</text>
</comment>
<sequence>MSTQLLDALTVLEKEKGIARDVIIEAIEAALVSAYKRNFNQAQNVRVDLNLETGTMRVFARKEVVDEVFDSRLEISVEDAGEINPSYEVGDVVELEVTPKDFGRIAAQTAKQVVTQRVREAERGIIYSEFVDREEDIMTGIVQRQDNRFIYVALGKIEALLPVSEQMPNETYKPHDRIKVFITKVEKTTKGPQIFVSRTHPGLLKRLFEIEVPEIFDGTVEIKSVAREAGDRSKISVHAENSEIDPVGACVGTKGARVQAIVNELKGEKIDIVQWSEDPVTFVANALSPSKVLDVQVNEEDKATRVVVPDYQLSLAIGKRGQNARLAAKLTNWKIDIKSETDARELGLYPREEAFLPQDEEEEYDNEPLNIDFDDQD</sequence>
<dbReference type="InterPro" id="IPR012340">
    <property type="entry name" value="NA-bd_OB-fold"/>
</dbReference>
<dbReference type="Pfam" id="PF00575">
    <property type="entry name" value="S1"/>
    <property type="match status" value="1"/>
</dbReference>
<dbReference type="CDD" id="cd02134">
    <property type="entry name" value="KH-II_NusA_rpt1"/>
    <property type="match status" value="1"/>
</dbReference>
<comment type="subunit">
    <text evidence="7">Monomer. Binds directly to the core enzyme of the DNA-dependent RNA polymerase and to nascent RNA.</text>
</comment>
<evidence type="ECO:0000256" key="5">
    <source>
        <dbReference type="ARBA" id="ARBA00023015"/>
    </source>
</evidence>
<dbReference type="InterPro" id="IPR025249">
    <property type="entry name" value="TF_NusA_KH_1st"/>
</dbReference>
<dbReference type="EMBL" id="JBBYAF010000004">
    <property type="protein sequence ID" value="MEL3971291.1"/>
    <property type="molecule type" value="Genomic_DNA"/>
</dbReference>
<evidence type="ECO:0000313" key="10">
    <source>
        <dbReference type="EMBL" id="MEL3971291.1"/>
    </source>
</evidence>
<dbReference type="CDD" id="cd04455">
    <property type="entry name" value="S1_NusA"/>
    <property type="match status" value="1"/>
</dbReference>
<evidence type="ECO:0000256" key="6">
    <source>
        <dbReference type="ARBA" id="ARBA00023163"/>
    </source>
</evidence>
<name>A0ABU9K5D4_9BACI</name>
<dbReference type="Proteomes" id="UP001389717">
    <property type="component" value="Unassembled WGS sequence"/>
</dbReference>